<sequence length="408" mass="42714">MSSTLLPVADARARLLRGVIPLGAETVALAEAFGRVLARDLPAMRTQPPEAVSAMDGYAVRAGDLKDARTELAIIGEIPAGHPFSGTLGSGQAARIFTGGVVPEGADTVIVQENVTVLDNQRILVNRPEPRGRNIRDAGLDFVAGQTVLKAGTLLDPGALCLAAASNHPALSVVRKPRVAVVATGDELLPPGSEPGPGQIIASNSYGIGAVASESGAEVIDLGIVSDREVELGNALDRAAECGCDILVTLGGASVGDHDLVRKVFVDRGMKLDFWKIAMRPGKPLMHGRYEAMRVLGLPGNPVSALVCGLLFLKPLVERLAGRPASEVRATALLETPLRANDGREDYMRGIARRDADGNLKARAFDVQDSSMISAFARSNVLLVRPPRAPAANVGDPVEVLVIKPGTI</sequence>
<keyword evidence="5 11" id="KW-0500">Molybdenum</keyword>
<organism evidence="13 14">
    <name type="scientific">Oricola thermophila</name>
    <dbReference type="NCBI Taxonomy" id="2742145"/>
    <lineage>
        <taxon>Bacteria</taxon>
        <taxon>Pseudomonadati</taxon>
        <taxon>Pseudomonadota</taxon>
        <taxon>Alphaproteobacteria</taxon>
        <taxon>Hyphomicrobiales</taxon>
        <taxon>Ahrensiaceae</taxon>
        <taxon>Oricola</taxon>
    </lineage>
</organism>
<evidence type="ECO:0000256" key="9">
    <source>
        <dbReference type="ARBA" id="ARBA00023150"/>
    </source>
</evidence>
<dbReference type="GO" id="GO:0061599">
    <property type="term" value="F:molybdopterin molybdotransferase activity"/>
    <property type="evidence" value="ECO:0007669"/>
    <property type="project" value="UniProtKB-UniRule"/>
</dbReference>
<dbReference type="FunFam" id="3.40.980.10:FF:000004">
    <property type="entry name" value="Molybdopterin molybdenumtransferase"/>
    <property type="match status" value="1"/>
</dbReference>
<dbReference type="GO" id="GO:0005829">
    <property type="term" value="C:cytosol"/>
    <property type="evidence" value="ECO:0007669"/>
    <property type="project" value="TreeGrafter"/>
</dbReference>
<dbReference type="UniPathway" id="UPA00344"/>
<gene>
    <name evidence="13" type="ORF">HTY61_06415</name>
</gene>
<comment type="function">
    <text evidence="2 11">Catalyzes the insertion of molybdate into adenylated molybdopterin with the concomitant release of AMP.</text>
</comment>
<dbReference type="Pfam" id="PF03454">
    <property type="entry name" value="MoeA_C"/>
    <property type="match status" value="1"/>
</dbReference>
<dbReference type="Gene3D" id="3.40.980.10">
    <property type="entry name" value="MoaB/Mog-like domain"/>
    <property type="match status" value="1"/>
</dbReference>
<evidence type="ECO:0000256" key="5">
    <source>
        <dbReference type="ARBA" id="ARBA00022505"/>
    </source>
</evidence>
<dbReference type="Pfam" id="PF03453">
    <property type="entry name" value="MoeA_N"/>
    <property type="match status" value="1"/>
</dbReference>
<dbReference type="PANTHER" id="PTHR10192">
    <property type="entry name" value="MOLYBDOPTERIN BIOSYNTHESIS PROTEIN"/>
    <property type="match status" value="1"/>
</dbReference>
<comment type="similarity">
    <text evidence="4 11">Belongs to the MoeA family.</text>
</comment>
<feature type="domain" description="MoaB/Mog" evidence="12">
    <location>
        <begin position="180"/>
        <end position="319"/>
    </location>
</feature>
<dbReference type="Gene3D" id="2.40.340.10">
    <property type="entry name" value="MoeA, C-terminal, domain IV"/>
    <property type="match status" value="1"/>
</dbReference>
<keyword evidence="7 11" id="KW-0479">Metal-binding</keyword>
<evidence type="ECO:0000256" key="10">
    <source>
        <dbReference type="ARBA" id="ARBA00047317"/>
    </source>
</evidence>
<dbReference type="InterPro" id="IPR005110">
    <property type="entry name" value="MoeA_linker/N"/>
</dbReference>
<dbReference type="GO" id="GO:0046872">
    <property type="term" value="F:metal ion binding"/>
    <property type="evidence" value="ECO:0007669"/>
    <property type="project" value="UniProtKB-UniRule"/>
</dbReference>
<dbReference type="SMART" id="SM00852">
    <property type="entry name" value="MoCF_biosynth"/>
    <property type="match status" value="1"/>
</dbReference>
<dbReference type="InterPro" id="IPR005111">
    <property type="entry name" value="MoeA_C_domain_IV"/>
</dbReference>
<dbReference type="InterPro" id="IPR038987">
    <property type="entry name" value="MoeA-like"/>
</dbReference>
<dbReference type="KEGG" id="orm:HTY61_06415"/>
<evidence type="ECO:0000256" key="4">
    <source>
        <dbReference type="ARBA" id="ARBA00010763"/>
    </source>
</evidence>
<dbReference type="SUPFAM" id="SSF63882">
    <property type="entry name" value="MoeA N-terminal region -like"/>
    <property type="match status" value="1"/>
</dbReference>
<dbReference type="PANTHER" id="PTHR10192:SF5">
    <property type="entry name" value="GEPHYRIN"/>
    <property type="match status" value="1"/>
</dbReference>
<accession>A0A6N1VEQ6</accession>
<comment type="cofactor">
    <cofactor evidence="1 11">
        <name>Mg(2+)</name>
        <dbReference type="ChEBI" id="CHEBI:18420"/>
    </cofactor>
</comment>
<dbReference type="Proteomes" id="UP000509367">
    <property type="component" value="Chromosome"/>
</dbReference>
<dbReference type="SUPFAM" id="SSF53218">
    <property type="entry name" value="Molybdenum cofactor biosynthesis proteins"/>
    <property type="match status" value="1"/>
</dbReference>
<protein>
    <recommendedName>
        <fullName evidence="11">Molybdopterin molybdenumtransferase</fullName>
        <ecNumber evidence="11">2.10.1.1</ecNumber>
    </recommendedName>
</protein>
<evidence type="ECO:0000256" key="6">
    <source>
        <dbReference type="ARBA" id="ARBA00022679"/>
    </source>
</evidence>
<dbReference type="InterPro" id="IPR036425">
    <property type="entry name" value="MoaB/Mog-like_dom_sf"/>
</dbReference>
<comment type="catalytic activity">
    <reaction evidence="10">
        <text>adenylyl-molybdopterin + molybdate = Mo-molybdopterin + AMP + H(+)</text>
        <dbReference type="Rhea" id="RHEA:35047"/>
        <dbReference type="ChEBI" id="CHEBI:15378"/>
        <dbReference type="ChEBI" id="CHEBI:36264"/>
        <dbReference type="ChEBI" id="CHEBI:62727"/>
        <dbReference type="ChEBI" id="CHEBI:71302"/>
        <dbReference type="ChEBI" id="CHEBI:456215"/>
        <dbReference type="EC" id="2.10.1.1"/>
    </reaction>
</comment>
<evidence type="ECO:0000259" key="12">
    <source>
        <dbReference type="SMART" id="SM00852"/>
    </source>
</evidence>
<keyword evidence="8 11" id="KW-0460">Magnesium</keyword>
<dbReference type="Gene3D" id="2.170.190.11">
    <property type="entry name" value="Molybdopterin biosynthesis moea protein, domain 3"/>
    <property type="match status" value="1"/>
</dbReference>
<dbReference type="Gene3D" id="3.90.105.10">
    <property type="entry name" value="Molybdopterin biosynthesis moea protein, domain 2"/>
    <property type="match status" value="1"/>
</dbReference>
<evidence type="ECO:0000256" key="2">
    <source>
        <dbReference type="ARBA" id="ARBA00002901"/>
    </source>
</evidence>
<dbReference type="Pfam" id="PF00994">
    <property type="entry name" value="MoCF_biosynth"/>
    <property type="match status" value="1"/>
</dbReference>
<dbReference type="InterPro" id="IPR036135">
    <property type="entry name" value="MoeA_linker/N_sf"/>
</dbReference>
<dbReference type="EMBL" id="CP054836">
    <property type="protein sequence ID" value="QKV18115.1"/>
    <property type="molecule type" value="Genomic_DNA"/>
</dbReference>
<evidence type="ECO:0000313" key="14">
    <source>
        <dbReference type="Proteomes" id="UP000509367"/>
    </source>
</evidence>
<reference evidence="13 14" key="1">
    <citation type="submission" date="2020-06" db="EMBL/GenBank/DDBJ databases">
        <title>Oricola thermophila sp. nov. isolated from a tidal sediments.</title>
        <authorList>
            <person name="Kwon K.K."/>
            <person name="Yang S.-H."/>
            <person name="Park M.-J."/>
        </authorList>
    </citation>
    <scope>NUCLEOTIDE SEQUENCE [LARGE SCALE GENOMIC DNA]</scope>
    <source>
        <strain evidence="13 14">MEBiC13590</strain>
    </source>
</reference>
<evidence type="ECO:0000313" key="13">
    <source>
        <dbReference type="EMBL" id="QKV18115.1"/>
    </source>
</evidence>
<dbReference type="InterPro" id="IPR001453">
    <property type="entry name" value="MoaB/Mog_dom"/>
</dbReference>
<evidence type="ECO:0000256" key="11">
    <source>
        <dbReference type="RuleBase" id="RU365090"/>
    </source>
</evidence>
<dbReference type="RefSeq" id="WP_175276011.1">
    <property type="nucleotide sequence ID" value="NZ_CP054836.1"/>
</dbReference>
<evidence type="ECO:0000256" key="3">
    <source>
        <dbReference type="ARBA" id="ARBA00005046"/>
    </source>
</evidence>
<dbReference type="AlphaFoldDB" id="A0A6N1VEQ6"/>
<keyword evidence="14" id="KW-1185">Reference proteome</keyword>
<dbReference type="NCBIfam" id="NF045515">
    <property type="entry name" value="Glp_gephyrin"/>
    <property type="match status" value="1"/>
</dbReference>
<evidence type="ECO:0000256" key="1">
    <source>
        <dbReference type="ARBA" id="ARBA00001946"/>
    </source>
</evidence>
<dbReference type="SUPFAM" id="SSF63867">
    <property type="entry name" value="MoeA C-terminal domain-like"/>
    <property type="match status" value="1"/>
</dbReference>
<evidence type="ECO:0000256" key="7">
    <source>
        <dbReference type="ARBA" id="ARBA00022723"/>
    </source>
</evidence>
<dbReference type="CDD" id="cd00887">
    <property type="entry name" value="MoeA"/>
    <property type="match status" value="1"/>
</dbReference>
<evidence type="ECO:0000256" key="8">
    <source>
        <dbReference type="ARBA" id="ARBA00022842"/>
    </source>
</evidence>
<keyword evidence="9 11" id="KW-0501">Molybdenum cofactor biosynthesis</keyword>
<name>A0A6N1VEQ6_9HYPH</name>
<dbReference type="InterPro" id="IPR036688">
    <property type="entry name" value="MoeA_C_domain_IV_sf"/>
</dbReference>
<proteinExistence type="inferred from homology"/>
<keyword evidence="6 11" id="KW-0808">Transferase</keyword>
<dbReference type="EC" id="2.10.1.1" evidence="11"/>
<dbReference type="GO" id="GO:0006777">
    <property type="term" value="P:Mo-molybdopterin cofactor biosynthetic process"/>
    <property type="evidence" value="ECO:0007669"/>
    <property type="project" value="UniProtKB-UniRule"/>
</dbReference>
<comment type="pathway">
    <text evidence="3 11">Cofactor biosynthesis; molybdopterin biosynthesis.</text>
</comment>